<keyword evidence="1" id="KW-0812">Transmembrane</keyword>
<gene>
    <name evidence="3" type="ORF">GCM10007966_07610</name>
</gene>
<dbReference type="InterPro" id="IPR052901">
    <property type="entry name" value="Bact_TGase-like"/>
</dbReference>
<dbReference type="Pfam" id="PF01841">
    <property type="entry name" value="Transglut_core"/>
    <property type="match status" value="1"/>
</dbReference>
<proteinExistence type="predicted"/>
<evidence type="ECO:0000313" key="4">
    <source>
        <dbReference type="Proteomes" id="UP000630149"/>
    </source>
</evidence>
<dbReference type="AlphaFoldDB" id="A0A917JQB8"/>
<evidence type="ECO:0000256" key="1">
    <source>
        <dbReference type="SAM" id="Phobius"/>
    </source>
</evidence>
<dbReference type="SMART" id="SM00460">
    <property type="entry name" value="TGc"/>
    <property type="match status" value="1"/>
</dbReference>
<feature type="transmembrane region" description="Helical" evidence="1">
    <location>
        <begin position="12"/>
        <end position="28"/>
    </location>
</feature>
<dbReference type="Pfam" id="PF11992">
    <property type="entry name" value="TgpA_N"/>
    <property type="match status" value="1"/>
</dbReference>
<dbReference type="SUPFAM" id="SSF54001">
    <property type="entry name" value="Cysteine proteinases"/>
    <property type="match status" value="1"/>
</dbReference>
<sequence>MYVYYGEQIPLATLRHALFVMGFCYLPHFATTPWWLSLFALAAISYRLAGSYWHYPVPPLWMRICIAMSALLILRWHYGGFLSSGFFIGVLVTFFWLKLIELHRKRDLRAIILISFYVIFTALITHTNLWIFFYVIIAVLANLSLLLKMQLPSAPLVRLSRKSLILLVTAIPVSILMFFVFPRIATPMWLINLPPMGQTAFHENMNPGSIASLQTDDRTAMRITFNDQDKAGVTIYWNGLALSHYDGITWSEPNKKAFVYLPLELLSTKEEADYEILLEAHEKRWLFYMEEPIAGWPKLKYSSNTGLTLLDFKPINQRFAYAVTSRPRLYYPLNRLLLEQNLQLPRNSSPKLKDWAAQQMILANHNPLQLTQQILKYIKEKPFWYTLQPKPIGQDTYQLDRFWFDTREGYCEHYSSALAFIYRAAGIPARVILGYYGGEWNPVGKYLNVRQKDAHAWVEYWQNNIGWIRVDPTAAIPPHRIDPTIIEEQEPNQAFYMDWERYQLELPWLSRMKIMYESFKFFWERWLLFYNQERQQELIQSFGFGPWNLGFLIQIWISIVLVFLFFGWAWFHWQSKRIDPLIREYQRLRQEFKRLGIPIALPMSLLAQLDILQKTYPKLDPIVSEFIANYEVKRLKKALGKDTYARKETQILLKDLRKQLRRI</sequence>
<dbReference type="InterPro" id="IPR038765">
    <property type="entry name" value="Papain-like_cys_pep_sf"/>
</dbReference>
<feature type="transmembrane region" description="Helical" evidence="1">
    <location>
        <begin position="131"/>
        <end position="151"/>
    </location>
</feature>
<feature type="transmembrane region" description="Helical" evidence="1">
    <location>
        <begin position="549"/>
        <end position="571"/>
    </location>
</feature>
<protein>
    <submittedName>
        <fullName evidence="3">Transglutaminase</fullName>
    </submittedName>
</protein>
<name>A0A917JQB8_9GAMM</name>
<keyword evidence="1" id="KW-1133">Transmembrane helix</keyword>
<evidence type="ECO:0000259" key="2">
    <source>
        <dbReference type="SMART" id="SM00460"/>
    </source>
</evidence>
<reference evidence="3" key="1">
    <citation type="journal article" date="2014" name="Int. J. Syst. Evol. Microbiol.">
        <title>Complete genome sequence of Corynebacterium casei LMG S-19264T (=DSM 44701T), isolated from a smear-ripened cheese.</title>
        <authorList>
            <consortium name="US DOE Joint Genome Institute (JGI-PGF)"/>
            <person name="Walter F."/>
            <person name="Albersmeier A."/>
            <person name="Kalinowski J."/>
            <person name="Ruckert C."/>
        </authorList>
    </citation>
    <scope>NUCLEOTIDE SEQUENCE</scope>
    <source>
        <strain evidence="3">JCM 13919</strain>
    </source>
</reference>
<comment type="caution">
    <text evidence="3">The sequence shown here is derived from an EMBL/GenBank/DDBJ whole genome shotgun (WGS) entry which is preliminary data.</text>
</comment>
<keyword evidence="1" id="KW-0472">Membrane</keyword>
<dbReference type="Proteomes" id="UP000630149">
    <property type="component" value="Unassembled WGS sequence"/>
</dbReference>
<dbReference type="InterPro" id="IPR002931">
    <property type="entry name" value="Transglutaminase-like"/>
</dbReference>
<dbReference type="Gene3D" id="3.10.620.30">
    <property type="match status" value="1"/>
</dbReference>
<accession>A0A917JQB8</accession>
<organism evidence="3 4">
    <name type="scientific">Legionella impletisoli</name>
    <dbReference type="NCBI Taxonomy" id="343510"/>
    <lineage>
        <taxon>Bacteria</taxon>
        <taxon>Pseudomonadati</taxon>
        <taxon>Pseudomonadota</taxon>
        <taxon>Gammaproteobacteria</taxon>
        <taxon>Legionellales</taxon>
        <taxon>Legionellaceae</taxon>
        <taxon>Legionella</taxon>
    </lineage>
</organism>
<dbReference type="InterPro" id="IPR021878">
    <property type="entry name" value="TgpA_N"/>
</dbReference>
<keyword evidence="4" id="KW-1185">Reference proteome</keyword>
<feature type="transmembrane region" description="Helical" evidence="1">
    <location>
        <begin position="163"/>
        <end position="181"/>
    </location>
</feature>
<feature type="domain" description="Transglutaminase-like" evidence="2">
    <location>
        <begin position="403"/>
        <end position="474"/>
    </location>
</feature>
<dbReference type="OrthoDB" id="9804872at2"/>
<dbReference type="RefSeq" id="WP_131775729.1">
    <property type="nucleotide sequence ID" value="NZ_BMOB01000002.1"/>
</dbReference>
<feature type="transmembrane region" description="Helical" evidence="1">
    <location>
        <begin position="84"/>
        <end position="100"/>
    </location>
</feature>
<evidence type="ECO:0000313" key="3">
    <source>
        <dbReference type="EMBL" id="GGI81606.1"/>
    </source>
</evidence>
<feature type="transmembrane region" description="Helical" evidence="1">
    <location>
        <begin position="107"/>
        <end position="125"/>
    </location>
</feature>
<feature type="transmembrane region" description="Helical" evidence="1">
    <location>
        <begin position="60"/>
        <end position="78"/>
    </location>
</feature>
<dbReference type="PANTHER" id="PTHR42736:SF1">
    <property type="entry name" value="PROTEIN-GLUTAMINE GAMMA-GLUTAMYLTRANSFERASE"/>
    <property type="match status" value="1"/>
</dbReference>
<reference evidence="3" key="2">
    <citation type="submission" date="2020-09" db="EMBL/GenBank/DDBJ databases">
        <authorList>
            <person name="Sun Q."/>
            <person name="Ohkuma M."/>
        </authorList>
    </citation>
    <scope>NUCLEOTIDE SEQUENCE</scope>
    <source>
        <strain evidence="3">JCM 13919</strain>
    </source>
</reference>
<dbReference type="EMBL" id="BMOB01000002">
    <property type="protein sequence ID" value="GGI81606.1"/>
    <property type="molecule type" value="Genomic_DNA"/>
</dbReference>
<dbReference type="PANTHER" id="PTHR42736">
    <property type="entry name" value="PROTEIN-GLUTAMINE GAMMA-GLUTAMYLTRANSFERASE"/>
    <property type="match status" value="1"/>
</dbReference>